<dbReference type="PANTHER" id="PTHR33317">
    <property type="entry name" value="POLYNUCLEOTIDYL TRANSFERASE, RIBONUCLEASE H-LIKE SUPERFAMILY PROTEIN"/>
    <property type="match status" value="1"/>
</dbReference>
<evidence type="ECO:0000259" key="7">
    <source>
        <dbReference type="SMART" id="SM00732"/>
    </source>
</evidence>
<comment type="function">
    <text evidence="5">Could be a nuclease involved in processing of the 5'-end of pre-16S rRNA.</text>
</comment>
<accession>A0A931G7C0</accession>
<keyword evidence="1 5" id="KW-0963">Cytoplasm</keyword>
<proteinExistence type="inferred from homology"/>
<dbReference type="Proteomes" id="UP000655366">
    <property type="component" value="Unassembled WGS sequence"/>
</dbReference>
<dbReference type="PANTHER" id="PTHR33317:SF4">
    <property type="entry name" value="POLYNUCLEOTIDYL TRANSFERASE, RIBONUCLEASE H-LIKE SUPERFAMILY PROTEIN"/>
    <property type="match status" value="1"/>
</dbReference>
<organism evidence="8 9">
    <name type="scientific">Arthrobacter terrae</name>
    <dbReference type="NCBI Taxonomy" id="2935737"/>
    <lineage>
        <taxon>Bacteria</taxon>
        <taxon>Bacillati</taxon>
        <taxon>Actinomycetota</taxon>
        <taxon>Actinomycetes</taxon>
        <taxon>Micrococcales</taxon>
        <taxon>Micrococcaceae</taxon>
        <taxon>Arthrobacter</taxon>
    </lineage>
</organism>
<keyword evidence="3 5" id="KW-0540">Nuclease</keyword>
<dbReference type="InterPro" id="IPR006641">
    <property type="entry name" value="YqgF/RNaseH-like_dom"/>
</dbReference>
<dbReference type="InterPro" id="IPR037027">
    <property type="entry name" value="YqgF/RNaseH-like_dom_sf"/>
</dbReference>
<dbReference type="InterPro" id="IPR012337">
    <property type="entry name" value="RNaseH-like_sf"/>
</dbReference>
<reference evidence="8 9" key="1">
    <citation type="submission" date="2020-11" db="EMBL/GenBank/DDBJ databases">
        <title>Arthrobacter antarcticus sp. nov., isolated from Antarctic Soil.</title>
        <authorList>
            <person name="Li J."/>
        </authorList>
    </citation>
    <scope>NUCLEOTIDE SEQUENCE [LARGE SCALE GENOMIC DNA]</scope>
    <source>
        <strain evidence="8 9">Z1-20</strain>
    </source>
</reference>
<name>A0A931G7C0_9MICC</name>
<evidence type="ECO:0000313" key="8">
    <source>
        <dbReference type="EMBL" id="MBG0741595.1"/>
    </source>
</evidence>
<dbReference type="SMART" id="SM00732">
    <property type="entry name" value="YqgFc"/>
    <property type="match status" value="1"/>
</dbReference>
<dbReference type="Gene3D" id="3.30.420.140">
    <property type="entry name" value="YqgF/RNase H-like domain"/>
    <property type="match status" value="1"/>
</dbReference>
<comment type="similarity">
    <text evidence="5">Belongs to the YqgF HJR family.</text>
</comment>
<feature type="domain" description="YqgF/RNase H-like" evidence="7">
    <location>
        <begin position="11"/>
        <end position="117"/>
    </location>
</feature>
<sequence length="222" mass="23549">MSESEVGPLPGVKLGVDVGTVRVGLASCDPRGILATPVRTLNRDTKKNHDVRILVREAQERDVVCIYVGLPRTMSGQERASAQMARSYAQLLVDALLEAQYPVPVRMVDERLSTVTAHQSLQAAGMSSRRHRTVVDQVAAVGILQHALDIEKSRGTSAGTIVTGRRSGALGRAGNTPQAKDGVIGPESVISPERVISPESAEQVSAEKNSAEPVSAEPGQTL</sequence>
<keyword evidence="9" id="KW-1185">Reference proteome</keyword>
<evidence type="ECO:0000256" key="6">
    <source>
        <dbReference type="SAM" id="MobiDB-lite"/>
    </source>
</evidence>
<dbReference type="GO" id="GO:0016788">
    <property type="term" value="F:hydrolase activity, acting on ester bonds"/>
    <property type="evidence" value="ECO:0007669"/>
    <property type="project" value="UniProtKB-UniRule"/>
</dbReference>
<comment type="caution">
    <text evidence="8">The sequence shown here is derived from an EMBL/GenBank/DDBJ whole genome shotgun (WGS) entry which is preliminary data.</text>
</comment>
<dbReference type="CDD" id="cd16964">
    <property type="entry name" value="YqgF"/>
    <property type="match status" value="1"/>
</dbReference>
<dbReference type="RefSeq" id="WP_196398527.1">
    <property type="nucleotide sequence ID" value="NZ_JADNYM010000034.1"/>
</dbReference>
<evidence type="ECO:0000256" key="1">
    <source>
        <dbReference type="ARBA" id="ARBA00022490"/>
    </source>
</evidence>
<feature type="region of interest" description="Disordered" evidence="6">
    <location>
        <begin position="167"/>
        <end position="222"/>
    </location>
</feature>
<comment type="subcellular location">
    <subcellularLocation>
        <location evidence="5">Cytoplasm</location>
    </subcellularLocation>
</comment>
<evidence type="ECO:0000256" key="3">
    <source>
        <dbReference type="ARBA" id="ARBA00022722"/>
    </source>
</evidence>
<keyword evidence="4 5" id="KW-0378">Hydrolase</keyword>
<dbReference type="SUPFAM" id="SSF53098">
    <property type="entry name" value="Ribonuclease H-like"/>
    <property type="match status" value="1"/>
</dbReference>
<dbReference type="NCBIfam" id="TIGR00250">
    <property type="entry name" value="RNAse_H_YqgF"/>
    <property type="match status" value="1"/>
</dbReference>
<dbReference type="InterPro" id="IPR005227">
    <property type="entry name" value="YqgF"/>
</dbReference>
<evidence type="ECO:0000313" key="9">
    <source>
        <dbReference type="Proteomes" id="UP000655366"/>
    </source>
</evidence>
<keyword evidence="2 5" id="KW-0690">Ribosome biogenesis</keyword>
<dbReference type="GO" id="GO:0005829">
    <property type="term" value="C:cytosol"/>
    <property type="evidence" value="ECO:0007669"/>
    <property type="project" value="TreeGrafter"/>
</dbReference>
<dbReference type="AlphaFoldDB" id="A0A931G7C0"/>
<dbReference type="Pfam" id="PF03652">
    <property type="entry name" value="RuvX"/>
    <property type="match status" value="1"/>
</dbReference>
<protein>
    <recommendedName>
        <fullName evidence="5">Putative pre-16S rRNA nuclease</fullName>
        <ecNumber evidence="5">3.1.-.-</ecNumber>
    </recommendedName>
</protein>
<gene>
    <name evidence="8" type="primary">ruvX</name>
    <name evidence="8" type="ORF">IV500_19745</name>
</gene>
<dbReference type="EC" id="3.1.-.-" evidence="5"/>
<dbReference type="HAMAP" id="MF_00651">
    <property type="entry name" value="Nuclease_YqgF"/>
    <property type="match status" value="1"/>
</dbReference>
<dbReference type="GO" id="GO:0004518">
    <property type="term" value="F:nuclease activity"/>
    <property type="evidence" value="ECO:0007669"/>
    <property type="project" value="UniProtKB-KW"/>
</dbReference>
<dbReference type="EMBL" id="JADNYM010000034">
    <property type="protein sequence ID" value="MBG0741595.1"/>
    <property type="molecule type" value="Genomic_DNA"/>
</dbReference>
<evidence type="ECO:0000256" key="2">
    <source>
        <dbReference type="ARBA" id="ARBA00022517"/>
    </source>
</evidence>
<evidence type="ECO:0000256" key="5">
    <source>
        <dbReference type="HAMAP-Rule" id="MF_00651"/>
    </source>
</evidence>
<dbReference type="GO" id="GO:0000967">
    <property type="term" value="P:rRNA 5'-end processing"/>
    <property type="evidence" value="ECO:0007669"/>
    <property type="project" value="UniProtKB-UniRule"/>
</dbReference>
<evidence type="ECO:0000256" key="4">
    <source>
        <dbReference type="ARBA" id="ARBA00022801"/>
    </source>
</evidence>